<evidence type="ECO:0000313" key="12">
    <source>
        <dbReference type="EMBL" id="MCS5709599.1"/>
    </source>
</evidence>
<evidence type="ECO:0000256" key="4">
    <source>
        <dbReference type="ARBA" id="ARBA00017522"/>
    </source>
</evidence>
<protein>
    <recommendedName>
        <fullName evidence="4">Nicotinamide riboside transporter PnuC</fullName>
    </recommendedName>
</protein>
<keyword evidence="13" id="KW-1185">Reference proteome</keyword>
<evidence type="ECO:0000256" key="2">
    <source>
        <dbReference type="ARBA" id="ARBA00004651"/>
    </source>
</evidence>
<keyword evidence="5" id="KW-0813">Transport</keyword>
<proteinExistence type="inferred from homology"/>
<keyword evidence="7 10" id="KW-0812">Transmembrane</keyword>
<evidence type="ECO:0000256" key="1">
    <source>
        <dbReference type="ARBA" id="ARBA00002672"/>
    </source>
</evidence>
<dbReference type="EMBL" id="LKHV02000001">
    <property type="protein sequence ID" value="MCS5709599.1"/>
    <property type="molecule type" value="Genomic_DNA"/>
</dbReference>
<comment type="subcellular location">
    <subcellularLocation>
        <location evidence="2">Cell membrane</location>
        <topology evidence="2">Multi-pass membrane protein</topology>
    </subcellularLocation>
</comment>
<comment type="similarity">
    <text evidence="3">Belongs to the nicotinamide ribonucleoside (NR) uptake permease (TC 4.B.1) family.</text>
</comment>
<evidence type="ECO:0000256" key="10">
    <source>
        <dbReference type="SAM" id="Phobius"/>
    </source>
</evidence>
<dbReference type="GO" id="GO:0005886">
    <property type="term" value="C:plasma membrane"/>
    <property type="evidence" value="ECO:0007669"/>
    <property type="project" value="UniProtKB-SubCell"/>
</dbReference>
<evidence type="ECO:0000256" key="9">
    <source>
        <dbReference type="ARBA" id="ARBA00023136"/>
    </source>
</evidence>
<accession>A0A0Q9YDT1</accession>
<evidence type="ECO:0000313" key="13">
    <source>
        <dbReference type="Proteomes" id="UP000051494"/>
    </source>
</evidence>
<dbReference type="PANTHER" id="PTHR36122">
    <property type="entry name" value="NICOTINAMIDE RIBOSIDE TRANSPORTER PNUC"/>
    <property type="match status" value="1"/>
</dbReference>
<evidence type="ECO:0000256" key="7">
    <source>
        <dbReference type="ARBA" id="ARBA00022692"/>
    </source>
</evidence>
<dbReference type="AlphaFoldDB" id="A0A0Q9YDT1"/>
<keyword evidence="6" id="KW-1003">Cell membrane</keyword>
<reference evidence="12" key="3">
    <citation type="submission" date="2021-06" db="EMBL/GenBank/DDBJ databases">
        <title>Genomic Description and Analysis of Intracellular Bacteria, Candidatus Berkiella cookevillensis and Candidatus Berkiella aquae.</title>
        <authorList>
            <person name="Kidane D.T."/>
            <person name="Mehari Y.T."/>
            <person name="Rice F.C."/>
            <person name="Arivett B.A."/>
            <person name="Farone A.L."/>
            <person name="Berk S.G."/>
            <person name="Farone M.B."/>
        </authorList>
    </citation>
    <scope>NUCLEOTIDE SEQUENCE</scope>
    <source>
        <strain evidence="12">CC99</strain>
    </source>
</reference>
<dbReference type="STRING" id="437022.CC99x_01164"/>
<evidence type="ECO:0000256" key="3">
    <source>
        <dbReference type="ARBA" id="ARBA00006669"/>
    </source>
</evidence>
<dbReference type="EMBL" id="LKHV01000005">
    <property type="protein sequence ID" value="KRG18684.1"/>
    <property type="molecule type" value="Genomic_DNA"/>
</dbReference>
<keyword evidence="9 10" id="KW-0472">Membrane</keyword>
<reference evidence="11" key="1">
    <citation type="submission" date="2015-09" db="EMBL/GenBank/DDBJ databases">
        <title>Draft Genome Sequences of Two Novel Amoeba-resistant Intranuclear Bacteria, Candidatus Berkiella cookevillensis and Candidatus Berkiella aquae.</title>
        <authorList>
            <person name="Mehari Y.T."/>
            <person name="Arivett B.A."/>
            <person name="Farone A.L."/>
            <person name="Gunderson J.H."/>
            <person name="Farone M.B."/>
        </authorList>
    </citation>
    <scope>NUCLEOTIDE SEQUENCE [LARGE SCALE GENOMIC DNA]</scope>
    <source>
        <strain evidence="11">CC99</strain>
    </source>
</reference>
<dbReference type="PANTHER" id="PTHR36122:SF2">
    <property type="entry name" value="NICOTINAMIDE RIBOSIDE TRANSPORTER PNUC"/>
    <property type="match status" value="1"/>
</dbReference>
<feature type="transmembrane region" description="Helical" evidence="10">
    <location>
        <begin position="156"/>
        <end position="173"/>
    </location>
</feature>
<comment type="caution">
    <text evidence="11">The sequence shown here is derived from an EMBL/GenBank/DDBJ whole genome shotgun (WGS) entry which is preliminary data.</text>
</comment>
<dbReference type="RefSeq" id="WP_057624277.1">
    <property type="nucleotide sequence ID" value="NZ_LKHV02000001.1"/>
</dbReference>
<comment type="function">
    <text evidence="1">Required for nicotinamide riboside transport across the inner membrane.</text>
</comment>
<dbReference type="Proteomes" id="UP000051494">
    <property type="component" value="Unassembled WGS sequence"/>
</dbReference>
<evidence type="ECO:0000256" key="5">
    <source>
        <dbReference type="ARBA" id="ARBA00022448"/>
    </source>
</evidence>
<evidence type="ECO:0000256" key="8">
    <source>
        <dbReference type="ARBA" id="ARBA00022989"/>
    </source>
</evidence>
<gene>
    <name evidence="12" type="primary">pnuC</name>
    <name evidence="11" type="ORF">CC99x_01164</name>
    <name evidence="12" type="ORF">CC99x_011900</name>
</gene>
<organism evidence="11">
    <name type="scientific">Candidatus Berkiella cookevillensis</name>
    <dbReference type="NCBI Taxonomy" id="437022"/>
    <lineage>
        <taxon>Bacteria</taxon>
        <taxon>Pseudomonadati</taxon>
        <taxon>Pseudomonadota</taxon>
        <taxon>Gammaproteobacteria</taxon>
        <taxon>Candidatus Berkiellales</taxon>
        <taxon>Candidatus Berkiellaceae</taxon>
        <taxon>Candidatus Berkiella</taxon>
    </lineage>
</organism>
<feature type="transmembrane region" description="Helical" evidence="10">
    <location>
        <begin position="84"/>
        <end position="103"/>
    </location>
</feature>
<dbReference type="Pfam" id="PF04973">
    <property type="entry name" value="NMN_transporter"/>
    <property type="match status" value="1"/>
</dbReference>
<feature type="transmembrane region" description="Helical" evidence="10">
    <location>
        <begin position="46"/>
        <end position="64"/>
    </location>
</feature>
<name>A0A0Q9YDT1_9GAMM</name>
<evidence type="ECO:0000313" key="11">
    <source>
        <dbReference type="EMBL" id="KRG18684.1"/>
    </source>
</evidence>
<keyword evidence="8 10" id="KW-1133">Transmembrane helix</keyword>
<dbReference type="InterPro" id="IPR006419">
    <property type="entry name" value="NMN_transpt_PnuC"/>
</dbReference>
<dbReference type="GO" id="GO:0034257">
    <property type="term" value="F:nicotinamide riboside transmembrane transporter activity"/>
    <property type="evidence" value="ECO:0007669"/>
    <property type="project" value="InterPro"/>
</dbReference>
<feature type="transmembrane region" description="Helical" evidence="10">
    <location>
        <begin position="22"/>
        <end position="40"/>
    </location>
</feature>
<dbReference type="NCBIfam" id="TIGR01528">
    <property type="entry name" value="NMN_trans_PnuC"/>
    <property type="match status" value="1"/>
</dbReference>
<sequence>MNWLDVVGASLSLISTYHFTKSYHSAWVIGMFAIVLNTILYWQKGVYGHVLLEAIYFIIMIIGLMKWQRNNNTSVYQLSTKQMLIASGIVFSLFLSYAYFLIAYTPSTIPYWDASTTVLCLFAQAMMIYRIIQCWMIWFIVDAMIVILQWQQGMPFHSIVTFIYLGLAILGFLRWKKDLVHPVADKLSFSIFSSKNNSVSS</sequence>
<reference evidence="12" key="2">
    <citation type="journal article" date="2016" name="Genome Announc.">
        <title>Draft Genome Sequences of Two Novel Amoeba-Resistant Intranuclear Bacteria, 'Candidatus Berkiella cookevillensis' and 'Candidatus Berkiella aquae'.</title>
        <authorList>
            <person name="Mehari Y.T."/>
            <person name="Arivett B.A."/>
            <person name="Farone A.L."/>
            <person name="Gunderson J.H."/>
            <person name="Farone M.B."/>
        </authorList>
    </citation>
    <scope>NUCLEOTIDE SEQUENCE</scope>
    <source>
        <strain evidence="12">CC99</strain>
    </source>
</reference>
<dbReference type="OrthoDB" id="9791248at2"/>
<evidence type="ECO:0000256" key="6">
    <source>
        <dbReference type="ARBA" id="ARBA00022475"/>
    </source>
</evidence>